<gene>
    <name evidence="2" type="ORF">B5807_00759</name>
</gene>
<evidence type="ECO:0000313" key="2">
    <source>
        <dbReference type="EMBL" id="OSS54766.1"/>
    </source>
</evidence>
<dbReference type="EMBL" id="KZ107838">
    <property type="protein sequence ID" value="OSS54766.1"/>
    <property type="molecule type" value="Genomic_DNA"/>
</dbReference>
<feature type="compositionally biased region" description="Polar residues" evidence="1">
    <location>
        <begin position="72"/>
        <end position="88"/>
    </location>
</feature>
<dbReference type="AlphaFoldDB" id="A0A1Y2MF56"/>
<reference evidence="2 3" key="1">
    <citation type="journal article" date="2017" name="Genome Announc.">
        <title>Genome sequence of the saprophytic ascomycete Epicoccum nigrum ICMP 19927 strain isolated from New Zealand.</title>
        <authorList>
            <person name="Fokin M."/>
            <person name="Fleetwood D."/>
            <person name="Weir B.S."/>
            <person name="Villas-Boas S.G."/>
        </authorList>
    </citation>
    <scope>NUCLEOTIDE SEQUENCE [LARGE SCALE GENOMIC DNA]</scope>
    <source>
        <strain evidence="2 3">ICMP 19927</strain>
    </source>
</reference>
<dbReference type="Proteomes" id="UP000193240">
    <property type="component" value="Unassembled WGS sequence"/>
</dbReference>
<proteinExistence type="predicted"/>
<sequence>MKSVLKNSSVPSNTLSTYALPTFVLPQLITSLHLEPLILSPSSLLLYLNQLRSTKANISDHLQPHITPKMSAPQQGRQSPEPENQSDAQKGQQAQPNQQGGETETQQKSDDQKSGLPSNPTHILEKHSEETTSKK</sequence>
<keyword evidence="3" id="KW-1185">Reference proteome</keyword>
<organism evidence="2 3">
    <name type="scientific">Epicoccum nigrum</name>
    <name type="common">Soil fungus</name>
    <name type="synonym">Epicoccum purpurascens</name>
    <dbReference type="NCBI Taxonomy" id="105696"/>
    <lineage>
        <taxon>Eukaryota</taxon>
        <taxon>Fungi</taxon>
        <taxon>Dikarya</taxon>
        <taxon>Ascomycota</taxon>
        <taxon>Pezizomycotina</taxon>
        <taxon>Dothideomycetes</taxon>
        <taxon>Pleosporomycetidae</taxon>
        <taxon>Pleosporales</taxon>
        <taxon>Pleosporineae</taxon>
        <taxon>Didymellaceae</taxon>
        <taxon>Epicoccum</taxon>
    </lineage>
</organism>
<feature type="region of interest" description="Disordered" evidence="1">
    <location>
        <begin position="59"/>
        <end position="135"/>
    </location>
</feature>
<dbReference type="STRING" id="105696.A0A1Y2MF56"/>
<accession>A0A1Y2MF56</accession>
<feature type="compositionally biased region" description="Low complexity" evidence="1">
    <location>
        <begin position="89"/>
        <end position="101"/>
    </location>
</feature>
<protein>
    <submittedName>
        <fullName evidence="2">Uncharacterized protein</fullName>
    </submittedName>
</protein>
<name>A0A1Y2MF56_EPING</name>
<evidence type="ECO:0000256" key="1">
    <source>
        <dbReference type="SAM" id="MobiDB-lite"/>
    </source>
</evidence>
<feature type="compositionally biased region" description="Basic and acidic residues" evidence="1">
    <location>
        <begin position="123"/>
        <end position="135"/>
    </location>
</feature>
<dbReference type="InParanoid" id="A0A1Y2MF56"/>
<evidence type="ECO:0000313" key="3">
    <source>
        <dbReference type="Proteomes" id="UP000193240"/>
    </source>
</evidence>